<sequence>MPTGKHKSRDEVDASLIITGSQRRTQTYKARDDSTETDVRVSDYPAHRPKRAKETSLSMIQEQTDEQGADIEEIQAISPINVDEQDEDFMPEANLGTLTHHGTVAHISDDSSNESVASLKPRKGRAMNIRVPYLDGKEKAYAMCSMDINTSLEDLHEKLFEMARAEDCNVSKRPNLYFRLSHFQKDLKYALKTDGDLELLISLYPIEVEKKKKAAVADITFAGNFLENIQAQYKAKKKLGPGIGNSRKQAEPIVDYFEDDSFDLGPQA</sequence>
<protein>
    <submittedName>
        <fullName evidence="2">Uncharacterized protein</fullName>
    </submittedName>
</protein>
<evidence type="ECO:0000313" key="2">
    <source>
        <dbReference type="EMBL" id="KIJ25254.1"/>
    </source>
</evidence>
<dbReference type="Proteomes" id="UP000054279">
    <property type="component" value="Unassembled WGS sequence"/>
</dbReference>
<dbReference type="EMBL" id="KN837424">
    <property type="protein sequence ID" value="KIJ25254.1"/>
    <property type="molecule type" value="Genomic_DNA"/>
</dbReference>
<dbReference type="AlphaFoldDB" id="A0A0C9TTQ1"/>
<dbReference type="HOGENOM" id="CLU_1038891_0_0_1"/>
<proteinExistence type="predicted"/>
<keyword evidence="3" id="KW-1185">Reference proteome</keyword>
<feature type="compositionally biased region" description="Basic and acidic residues" evidence="1">
    <location>
        <begin position="29"/>
        <end position="41"/>
    </location>
</feature>
<gene>
    <name evidence="2" type="ORF">M422DRAFT_56069</name>
</gene>
<evidence type="ECO:0000313" key="3">
    <source>
        <dbReference type="Proteomes" id="UP000054279"/>
    </source>
</evidence>
<accession>A0A0C9TTQ1</accession>
<evidence type="ECO:0000256" key="1">
    <source>
        <dbReference type="SAM" id="MobiDB-lite"/>
    </source>
</evidence>
<organism evidence="2 3">
    <name type="scientific">Sphaerobolus stellatus (strain SS14)</name>
    <dbReference type="NCBI Taxonomy" id="990650"/>
    <lineage>
        <taxon>Eukaryota</taxon>
        <taxon>Fungi</taxon>
        <taxon>Dikarya</taxon>
        <taxon>Basidiomycota</taxon>
        <taxon>Agaricomycotina</taxon>
        <taxon>Agaricomycetes</taxon>
        <taxon>Phallomycetidae</taxon>
        <taxon>Geastrales</taxon>
        <taxon>Sphaerobolaceae</taxon>
        <taxon>Sphaerobolus</taxon>
    </lineage>
</organism>
<name>A0A0C9TTQ1_SPHS4</name>
<reference evidence="2 3" key="1">
    <citation type="submission" date="2014-06" db="EMBL/GenBank/DDBJ databases">
        <title>Evolutionary Origins and Diversification of the Mycorrhizal Mutualists.</title>
        <authorList>
            <consortium name="DOE Joint Genome Institute"/>
            <consortium name="Mycorrhizal Genomics Consortium"/>
            <person name="Kohler A."/>
            <person name="Kuo A."/>
            <person name="Nagy L.G."/>
            <person name="Floudas D."/>
            <person name="Copeland A."/>
            <person name="Barry K.W."/>
            <person name="Cichocki N."/>
            <person name="Veneault-Fourrey C."/>
            <person name="LaButti K."/>
            <person name="Lindquist E.A."/>
            <person name="Lipzen A."/>
            <person name="Lundell T."/>
            <person name="Morin E."/>
            <person name="Murat C."/>
            <person name="Riley R."/>
            <person name="Ohm R."/>
            <person name="Sun H."/>
            <person name="Tunlid A."/>
            <person name="Henrissat B."/>
            <person name="Grigoriev I.V."/>
            <person name="Hibbett D.S."/>
            <person name="Martin F."/>
        </authorList>
    </citation>
    <scope>NUCLEOTIDE SEQUENCE [LARGE SCALE GENOMIC DNA]</scope>
    <source>
        <strain evidence="2 3">SS14</strain>
    </source>
</reference>
<feature type="region of interest" description="Disordered" evidence="1">
    <location>
        <begin position="23"/>
        <end position="58"/>
    </location>
</feature>